<feature type="compositionally biased region" description="Polar residues" evidence="1">
    <location>
        <begin position="181"/>
        <end position="197"/>
    </location>
</feature>
<feature type="transmembrane region" description="Helical" evidence="2">
    <location>
        <begin position="134"/>
        <end position="155"/>
    </location>
</feature>
<evidence type="ECO:0000259" key="3">
    <source>
        <dbReference type="Pfam" id="PF10708"/>
    </source>
</evidence>
<sequence>MTTPPGWYPDPAHQGHGPAQERWWDGAGWTDHRRDAPGAYGAPTEPSVPGPVDAAAQHPGQAPGQLPGHPTGQGYGAGQAPGYAPGQTPGYAPGGQAPGYGAGQIPGYPPAGQAPGYGQPPAPGGAPRGRGAKIAAVAVATVVVVGAIVGGVVLLNDDEDDGKSGPKAGPSATAPGGHDSPTPTEKPSTGPSDNPRTNDPEAAEDLASGISLPVLEGWRDAATDPSAGAGVTTLDGYPCPAAPESNCVRGGVFSFPASGYKARTAEGVAKEDIAQNAESSYGTDPVSKKKSYGGITSHKQLKAEAVTVAGTKGYLVRWKVETKKGDDGYVQSVAFPSPTVPGATVVVRFGFDVSDEAPTLADMDRIVREIKPVSDPGDNEDV</sequence>
<proteinExistence type="predicted"/>
<evidence type="ECO:0000313" key="4">
    <source>
        <dbReference type="EMBL" id="MBH5337861.1"/>
    </source>
</evidence>
<name>A0ABS0NRU1_9ACTN</name>
<feature type="compositionally biased region" description="Low complexity" evidence="1">
    <location>
        <begin position="54"/>
        <end position="70"/>
    </location>
</feature>
<dbReference type="Pfam" id="PF10708">
    <property type="entry name" value="DUF2510"/>
    <property type="match status" value="1"/>
</dbReference>
<dbReference type="EMBL" id="JACYXC010000001">
    <property type="protein sequence ID" value="MBH5337861.1"/>
    <property type="molecule type" value="Genomic_DNA"/>
</dbReference>
<keyword evidence="2" id="KW-0472">Membrane</keyword>
<feature type="compositionally biased region" description="Low complexity" evidence="1">
    <location>
        <begin position="105"/>
        <end position="117"/>
    </location>
</feature>
<evidence type="ECO:0000256" key="2">
    <source>
        <dbReference type="SAM" id="Phobius"/>
    </source>
</evidence>
<gene>
    <name evidence="4" type="ORF">IHE55_24995</name>
</gene>
<dbReference type="InterPro" id="IPR018929">
    <property type="entry name" value="DUF2510"/>
</dbReference>
<feature type="compositionally biased region" description="Low complexity" evidence="1">
    <location>
        <begin position="80"/>
        <end position="91"/>
    </location>
</feature>
<feature type="compositionally biased region" description="Gly residues" evidence="1">
    <location>
        <begin position="92"/>
        <end position="104"/>
    </location>
</feature>
<feature type="region of interest" description="Disordered" evidence="1">
    <location>
        <begin position="1"/>
        <end position="129"/>
    </location>
</feature>
<keyword evidence="5" id="KW-1185">Reference proteome</keyword>
<comment type="caution">
    <text evidence="4">The sequence shown here is derived from an EMBL/GenBank/DDBJ whole genome shotgun (WGS) entry which is preliminary data.</text>
</comment>
<protein>
    <submittedName>
        <fullName evidence="4">DUF2510 domain-containing protein</fullName>
    </submittedName>
</protein>
<evidence type="ECO:0000256" key="1">
    <source>
        <dbReference type="SAM" id="MobiDB-lite"/>
    </source>
</evidence>
<dbReference type="Proteomes" id="UP000807371">
    <property type="component" value="Unassembled WGS sequence"/>
</dbReference>
<evidence type="ECO:0000313" key="5">
    <source>
        <dbReference type="Proteomes" id="UP000807371"/>
    </source>
</evidence>
<keyword evidence="2" id="KW-0812">Transmembrane</keyword>
<accession>A0ABS0NRU1</accession>
<organism evidence="4 5">
    <name type="scientific">Streptomyces pactum</name>
    <dbReference type="NCBI Taxonomy" id="68249"/>
    <lineage>
        <taxon>Bacteria</taxon>
        <taxon>Bacillati</taxon>
        <taxon>Actinomycetota</taxon>
        <taxon>Actinomycetes</taxon>
        <taxon>Kitasatosporales</taxon>
        <taxon>Streptomycetaceae</taxon>
        <taxon>Streptomyces</taxon>
    </lineage>
</organism>
<feature type="domain" description="DUF2510" evidence="3">
    <location>
        <begin position="5"/>
        <end position="39"/>
    </location>
</feature>
<reference evidence="4 5" key="1">
    <citation type="submission" date="2020-09" db="EMBL/GenBank/DDBJ databases">
        <title>Biosynthesis of the nuclear factor of activated T cells inhibitor NFAT-133 and its congeners in Streptomyces pactum.</title>
        <authorList>
            <person name="Zhou W."/>
            <person name="Posri P."/>
            <person name="Abugrain M.E."/>
            <person name="Weisberg A.J."/>
            <person name="Chang J.H."/>
            <person name="Mahmud T."/>
        </authorList>
    </citation>
    <scope>NUCLEOTIDE SEQUENCE [LARGE SCALE GENOMIC DNA]</scope>
    <source>
        <strain evidence="4 5">ATCC 27456</strain>
    </source>
</reference>
<keyword evidence="2" id="KW-1133">Transmembrane helix</keyword>
<feature type="region of interest" description="Disordered" evidence="1">
    <location>
        <begin position="157"/>
        <end position="202"/>
    </location>
</feature>
<dbReference type="RefSeq" id="WP_197992240.1">
    <property type="nucleotide sequence ID" value="NZ_JACYXC010000001.1"/>
</dbReference>